<keyword evidence="1" id="KW-0456">Lyase</keyword>
<name>A0AAC9ANL3_9ACTN</name>
<keyword evidence="6" id="KW-1185">Reference proteome</keyword>
<dbReference type="EMBL" id="CP015970">
    <property type="protein sequence ID" value="AOZ46901.1"/>
    <property type="molecule type" value="Genomic_DNA"/>
</dbReference>
<organism evidence="3 5">
    <name type="scientific">Acidipropionibacterium acidipropionici</name>
    <dbReference type="NCBI Taxonomy" id="1748"/>
    <lineage>
        <taxon>Bacteria</taxon>
        <taxon>Bacillati</taxon>
        <taxon>Actinomycetota</taxon>
        <taxon>Actinomycetes</taxon>
        <taxon>Propionibacteriales</taxon>
        <taxon>Propionibacteriaceae</taxon>
        <taxon>Acidipropionibacterium</taxon>
    </lineage>
</organism>
<proteinExistence type="predicted"/>
<dbReference type="GO" id="GO:0016829">
    <property type="term" value="F:lyase activity"/>
    <property type="evidence" value="ECO:0007669"/>
    <property type="project" value="UniProtKB-KW"/>
</dbReference>
<reference evidence="3 5" key="2">
    <citation type="submission" date="2016-02" db="EMBL/GenBank/DDBJ databases">
        <title>Complete Genome Sequence of Propionibacterium acidipropionici ATCC 55737.</title>
        <authorList>
            <person name="Luna Flores C.H."/>
            <person name="Nielsen L.K."/>
            <person name="Marcellin E."/>
        </authorList>
    </citation>
    <scope>NUCLEOTIDE SEQUENCE [LARGE SCALE GENOMIC DNA]</scope>
    <source>
        <strain evidence="3 5">ATCC 55737</strain>
    </source>
</reference>
<dbReference type="AlphaFoldDB" id="A0AAC9ANL3"/>
<dbReference type="Gene3D" id="3.50.30.10">
    <property type="entry name" value="Phosphohistidine domain"/>
    <property type="match status" value="1"/>
</dbReference>
<dbReference type="EMBL" id="CP014352">
    <property type="protein sequence ID" value="AMS05427.1"/>
    <property type="molecule type" value="Genomic_DNA"/>
</dbReference>
<dbReference type="SUPFAM" id="SSF52016">
    <property type="entry name" value="LeuD/IlvD-like"/>
    <property type="match status" value="1"/>
</dbReference>
<sequence>MSQSFPCHVISEGSVEGQILHSDDAICFYLVDPETGKVIEKGHALEGQSIADKVLVFPNGKGSSVVQADGLFQLLKHGTAPKALITSSADTTLVASAIILEIVMCDRLADDFYQNVADDDIVRVDTDARTVELVS</sequence>
<dbReference type="RefSeq" id="WP_062819528.1">
    <property type="nucleotide sequence ID" value="NZ_CP014352.1"/>
</dbReference>
<dbReference type="Pfam" id="PF01989">
    <property type="entry name" value="AcnX_swivel_put"/>
    <property type="match status" value="1"/>
</dbReference>
<gene>
    <name evidence="4" type="ORF">A8L58_09560</name>
    <name evidence="3" type="ORF">AXH35_08105</name>
</gene>
<evidence type="ECO:0000313" key="3">
    <source>
        <dbReference type="EMBL" id="AMS05427.1"/>
    </source>
</evidence>
<reference evidence="4 6" key="1">
    <citation type="journal article" date="2016" name="Plant Dis.">
        <title>Improved production of propionic acid using genome shuffling.</title>
        <authorList>
            <person name="Luna-Flores C.H."/>
            <person name="Palfreyman R.W."/>
            <person name="Kromer J.O."/>
            <person name="Nielsen L.K."/>
            <person name="Marcellin E."/>
        </authorList>
    </citation>
    <scope>NUCLEOTIDE SEQUENCE [LARGE SCALE GENOMIC DNA]</scope>
    <source>
        <strain evidence="4 6">F3E8</strain>
    </source>
</reference>
<dbReference type="PANTHER" id="PTHR36577">
    <property type="entry name" value="DUF521 DOMAIN PROTEIN (AFU_ORTHOLOGUE AFUA_6G00490)"/>
    <property type="match status" value="1"/>
</dbReference>
<protein>
    <recommendedName>
        <fullName evidence="2">Phosphomevalonate dehydratase small subunit-like domain-containing protein</fullName>
    </recommendedName>
</protein>
<evidence type="ECO:0000259" key="2">
    <source>
        <dbReference type="Pfam" id="PF01989"/>
    </source>
</evidence>
<evidence type="ECO:0000313" key="4">
    <source>
        <dbReference type="EMBL" id="AOZ46901.1"/>
    </source>
</evidence>
<feature type="domain" description="Phosphomevalonate dehydratase small subunit-like" evidence="2">
    <location>
        <begin position="29"/>
        <end position="104"/>
    </location>
</feature>
<dbReference type="Proteomes" id="UP000178666">
    <property type="component" value="Chromosome"/>
</dbReference>
<accession>A0AAC9ANL3</accession>
<dbReference type="Proteomes" id="UP000075221">
    <property type="component" value="Chromosome"/>
</dbReference>
<evidence type="ECO:0000313" key="5">
    <source>
        <dbReference type="Proteomes" id="UP000075221"/>
    </source>
</evidence>
<evidence type="ECO:0000313" key="6">
    <source>
        <dbReference type="Proteomes" id="UP000178666"/>
    </source>
</evidence>
<dbReference type="PANTHER" id="PTHR36577:SF3">
    <property type="entry name" value="DUF521 DOMAIN PROTEIN (AFU_ORTHOLOGUE AFUA_6G00490)"/>
    <property type="match status" value="1"/>
</dbReference>
<dbReference type="InterPro" id="IPR002840">
    <property type="entry name" value="PMDh-S-like_dom"/>
</dbReference>
<evidence type="ECO:0000256" key="1">
    <source>
        <dbReference type="ARBA" id="ARBA00023239"/>
    </source>
</evidence>